<gene>
    <name evidence="2" type="ORF">HF521_018048</name>
</gene>
<feature type="compositionally biased region" description="Basic and acidic residues" evidence="1">
    <location>
        <begin position="11"/>
        <end position="21"/>
    </location>
</feature>
<feature type="region of interest" description="Disordered" evidence="1">
    <location>
        <begin position="1"/>
        <end position="21"/>
    </location>
</feature>
<evidence type="ECO:0000313" key="2">
    <source>
        <dbReference type="EMBL" id="KAF7708991.1"/>
    </source>
</evidence>
<name>A0A8T0BNR4_SILME</name>
<feature type="region of interest" description="Disordered" evidence="1">
    <location>
        <begin position="36"/>
        <end position="75"/>
    </location>
</feature>
<evidence type="ECO:0000256" key="1">
    <source>
        <dbReference type="SAM" id="MobiDB-lite"/>
    </source>
</evidence>
<dbReference type="AlphaFoldDB" id="A0A8T0BNR4"/>
<organism evidence="2 3">
    <name type="scientific">Silurus meridionalis</name>
    <name type="common">Southern catfish</name>
    <name type="synonym">Silurus soldatovi meridionalis</name>
    <dbReference type="NCBI Taxonomy" id="175797"/>
    <lineage>
        <taxon>Eukaryota</taxon>
        <taxon>Metazoa</taxon>
        <taxon>Chordata</taxon>
        <taxon>Craniata</taxon>
        <taxon>Vertebrata</taxon>
        <taxon>Euteleostomi</taxon>
        <taxon>Actinopterygii</taxon>
        <taxon>Neopterygii</taxon>
        <taxon>Teleostei</taxon>
        <taxon>Ostariophysi</taxon>
        <taxon>Siluriformes</taxon>
        <taxon>Siluridae</taxon>
        <taxon>Silurus</taxon>
    </lineage>
</organism>
<protein>
    <submittedName>
        <fullName evidence="2">Uncharacterized protein</fullName>
    </submittedName>
</protein>
<sequence length="75" mass="8914">MHPPENFYHLIPREEVKSEKAPRYMSQFREQVKQEQKLNKASHRTMGPAKVEVSSPDKFLKKHSKEPKLPEKKPF</sequence>
<feature type="compositionally biased region" description="Basic and acidic residues" evidence="1">
    <location>
        <begin position="66"/>
        <end position="75"/>
    </location>
</feature>
<dbReference type="EMBL" id="JABFDY010000004">
    <property type="protein sequence ID" value="KAF7708991.1"/>
    <property type="molecule type" value="Genomic_DNA"/>
</dbReference>
<accession>A0A8T0BNR4</accession>
<proteinExistence type="predicted"/>
<evidence type="ECO:0000313" key="3">
    <source>
        <dbReference type="Proteomes" id="UP000606274"/>
    </source>
</evidence>
<comment type="caution">
    <text evidence="2">The sequence shown here is derived from an EMBL/GenBank/DDBJ whole genome shotgun (WGS) entry which is preliminary data.</text>
</comment>
<dbReference type="Proteomes" id="UP000606274">
    <property type="component" value="Unassembled WGS sequence"/>
</dbReference>
<reference evidence="2" key="1">
    <citation type="submission" date="2020-08" db="EMBL/GenBank/DDBJ databases">
        <title>Chromosome-level assembly of Southern catfish (Silurus meridionalis) provides insights into visual adaptation to the nocturnal and benthic lifestyles.</title>
        <authorList>
            <person name="Zhang Y."/>
            <person name="Wang D."/>
            <person name="Peng Z."/>
        </authorList>
    </citation>
    <scope>NUCLEOTIDE SEQUENCE</scope>
    <source>
        <strain evidence="2">SWU-2019-XX</strain>
        <tissue evidence="2">Muscle</tissue>
    </source>
</reference>
<keyword evidence="3" id="KW-1185">Reference proteome</keyword>